<dbReference type="PANTHER" id="PTHR43540">
    <property type="entry name" value="PEROXYUREIDOACRYLATE/UREIDOACRYLATE AMIDOHYDROLASE-RELATED"/>
    <property type="match status" value="1"/>
</dbReference>
<sequence>MNPAFQSLASACPYAWPVTGDWRVADTALLVIDMQRDFLDPDGYFAALGENASELREAVGPAAKVLALARRLGMRVIHTREGHRPDLADLNDTKRARALAMGAPIGGPGPLGRLLVRGEPGWDSIAEMAPVDDEIVIDKCGNGAFHATDLDQVLRANGIRNLWLVGVTTDVCVSSTMREANDRGYDVLLISDACCAATSALHAATLAGIEREGGVFGAHISSSALLEAVR</sequence>
<comment type="caution">
    <text evidence="3">The sequence shown here is derived from an EMBL/GenBank/DDBJ whole genome shotgun (WGS) entry which is preliminary data.</text>
</comment>
<dbReference type="SUPFAM" id="SSF52499">
    <property type="entry name" value="Isochorismatase-like hydrolases"/>
    <property type="match status" value="1"/>
</dbReference>
<keyword evidence="4" id="KW-1185">Reference proteome</keyword>
<dbReference type="CDD" id="cd00431">
    <property type="entry name" value="cysteine_hydrolases"/>
    <property type="match status" value="1"/>
</dbReference>
<gene>
    <name evidence="3" type="ORF">SSPSH_000080</name>
</gene>
<evidence type="ECO:0000259" key="2">
    <source>
        <dbReference type="Pfam" id="PF00857"/>
    </source>
</evidence>
<keyword evidence="1 3" id="KW-0378">Hydrolase</keyword>
<protein>
    <submittedName>
        <fullName evidence="3">Isochorismatase protein</fullName>
        <ecNumber evidence="3">3.3.2.1</ecNumber>
    </submittedName>
</protein>
<accession>U2G3P1</accession>
<reference evidence="3 4" key="2">
    <citation type="journal article" date="2013" name="PLoS ONE">
        <title>INDIGO - INtegrated Data Warehouse of MIcrobial GenOmes with Examples from the Red Sea Extremophiles.</title>
        <authorList>
            <person name="Alam I."/>
            <person name="Antunes A."/>
            <person name="Kamau A.A."/>
            <person name="Ba Alawi W."/>
            <person name="Kalkatawi M."/>
            <person name="Stingl U."/>
            <person name="Bajic V.B."/>
        </authorList>
    </citation>
    <scope>NUCLEOTIDE SEQUENCE [LARGE SCALE GENOMIC DNA]</scope>
    <source>
        <strain evidence="3 4">E1L3A</strain>
    </source>
</reference>
<dbReference type="Gene3D" id="3.40.50.850">
    <property type="entry name" value="Isochorismatase-like"/>
    <property type="match status" value="1"/>
</dbReference>
<dbReference type="Pfam" id="PF00857">
    <property type="entry name" value="Isochorismatase"/>
    <property type="match status" value="1"/>
</dbReference>
<feature type="domain" description="Isochorismatase-like" evidence="2">
    <location>
        <begin position="27"/>
        <end position="214"/>
    </location>
</feature>
<dbReference type="InterPro" id="IPR036380">
    <property type="entry name" value="Isochorismatase-like_sf"/>
</dbReference>
<dbReference type="SMR" id="U2G3P1"/>
<evidence type="ECO:0000313" key="3">
    <source>
        <dbReference type="EMBL" id="ERJ20738.1"/>
    </source>
</evidence>
<dbReference type="RefSeq" id="WP_021031240.1">
    <property type="nucleotide sequence ID" value="NZ_AFNV02000001.1"/>
</dbReference>
<dbReference type="InterPro" id="IPR000868">
    <property type="entry name" value="Isochorismatase-like_dom"/>
</dbReference>
<dbReference type="GO" id="GO:0008908">
    <property type="term" value="F:isochorismatase activity"/>
    <property type="evidence" value="ECO:0007669"/>
    <property type="project" value="UniProtKB-EC"/>
</dbReference>
<dbReference type="EC" id="3.3.2.1" evidence="3"/>
<organism evidence="3 4">
    <name type="scientific">Salinisphaera shabanensis E1L3A</name>
    <dbReference type="NCBI Taxonomy" id="1033802"/>
    <lineage>
        <taxon>Bacteria</taxon>
        <taxon>Pseudomonadati</taxon>
        <taxon>Pseudomonadota</taxon>
        <taxon>Gammaproteobacteria</taxon>
        <taxon>Salinisphaerales</taxon>
        <taxon>Salinisphaeraceae</taxon>
        <taxon>Salinisphaera</taxon>
    </lineage>
</organism>
<dbReference type="AlphaFoldDB" id="U2G3P1"/>
<dbReference type="eggNOG" id="COG1335">
    <property type="taxonomic scope" value="Bacteria"/>
</dbReference>
<dbReference type="STRING" id="1033802.SSPSH_000080"/>
<dbReference type="Proteomes" id="UP000006242">
    <property type="component" value="Unassembled WGS sequence"/>
</dbReference>
<dbReference type="PANTHER" id="PTHR43540:SF9">
    <property type="entry name" value="FAMILY HYDROLASE, PUTATIVE (AFU_ORTHOLOGUE AFUA_2G08700)-RELATED"/>
    <property type="match status" value="1"/>
</dbReference>
<proteinExistence type="predicted"/>
<name>U2G3P1_9GAMM</name>
<dbReference type="EMBL" id="AFNV02000001">
    <property type="protein sequence ID" value="ERJ20738.1"/>
    <property type="molecule type" value="Genomic_DNA"/>
</dbReference>
<evidence type="ECO:0000313" key="4">
    <source>
        <dbReference type="Proteomes" id="UP000006242"/>
    </source>
</evidence>
<dbReference type="InterPro" id="IPR050272">
    <property type="entry name" value="Isochorismatase-like_hydrls"/>
</dbReference>
<reference evidence="3 4" key="1">
    <citation type="journal article" date="2011" name="J. Bacteriol.">
        <title>Genome sequence of Salinisphaera shabanensis, a gammaproteobacterium from the harsh, variable environment of the brine-seawater interface of the Shaban Deep in the Red Sea.</title>
        <authorList>
            <person name="Antunes A."/>
            <person name="Alam I."/>
            <person name="Bajic V.B."/>
            <person name="Stingl U."/>
        </authorList>
    </citation>
    <scope>NUCLEOTIDE SEQUENCE [LARGE SCALE GENOMIC DNA]</scope>
    <source>
        <strain evidence="3 4">E1L3A</strain>
    </source>
</reference>
<evidence type="ECO:0000256" key="1">
    <source>
        <dbReference type="ARBA" id="ARBA00022801"/>
    </source>
</evidence>